<evidence type="ECO:0000313" key="3">
    <source>
        <dbReference type="Proteomes" id="UP000604083"/>
    </source>
</evidence>
<feature type="transmembrane region" description="Helical" evidence="1">
    <location>
        <begin position="46"/>
        <end position="70"/>
    </location>
</feature>
<keyword evidence="1" id="KW-0472">Membrane</keyword>
<sequence length="78" mass="8997">MSIYLSSFCLERFCQILLTVGSLLYGGWFAFVYLSAFHWHLDAQSSIALLFVGIYSLPIMIPIWLVSATVHRRRLNKN</sequence>
<accession>A0A934RLT4</accession>
<dbReference type="Proteomes" id="UP000604083">
    <property type="component" value="Unassembled WGS sequence"/>
</dbReference>
<dbReference type="RefSeq" id="WP_200391546.1">
    <property type="nucleotide sequence ID" value="NZ_JAENIO010000018.1"/>
</dbReference>
<evidence type="ECO:0000256" key="1">
    <source>
        <dbReference type="SAM" id="Phobius"/>
    </source>
</evidence>
<keyword evidence="1" id="KW-0812">Transmembrane</keyword>
<reference evidence="2" key="1">
    <citation type="submission" date="2021-01" db="EMBL/GenBank/DDBJ databases">
        <title>Modified the classification status of verrucomicrobia.</title>
        <authorList>
            <person name="Feng X."/>
        </authorList>
    </citation>
    <scope>NUCLEOTIDE SEQUENCE</scope>
    <source>
        <strain evidence="2">KCTC 12986</strain>
    </source>
</reference>
<organism evidence="2 3">
    <name type="scientific">Roseibacillus ishigakijimensis</name>
    <dbReference type="NCBI Taxonomy" id="454146"/>
    <lineage>
        <taxon>Bacteria</taxon>
        <taxon>Pseudomonadati</taxon>
        <taxon>Verrucomicrobiota</taxon>
        <taxon>Verrucomicrobiia</taxon>
        <taxon>Verrucomicrobiales</taxon>
        <taxon>Verrucomicrobiaceae</taxon>
        <taxon>Roseibacillus</taxon>
    </lineage>
</organism>
<evidence type="ECO:0000313" key="2">
    <source>
        <dbReference type="EMBL" id="MBK1834112.1"/>
    </source>
</evidence>
<protein>
    <submittedName>
        <fullName evidence="2">Uncharacterized protein</fullName>
    </submittedName>
</protein>
<keyword evidence="3" id="KW-1185">Reference proteome</keyword>
<name>A0A934RLT4_9BACT</name>
<gene>
    <name evidence="2" type="ORF">JIN78_08570</name>
</gene>
<keyword evidence="1" id="KW-1133">Transmembrane helix</keyword>
<dbReference type="AlphaFoldDB" id="A0A934RLT4"/>
<dbReference type="EMBL" id="JAENIO010000018">
    <property type="protein sequence ID" value="MBK1834112.1"/>
    <property type="molecule type" value="Genomic_DNA"/>
</dbReference>
<feature type="transmembrane region" description="Helical" evidence="1">
    <location>
        <begin position="12"/>
        <end position="34"/>
    </location>
</feature>
<comment type="caution">
    <text evidence="2">The sequence shown here is derived from an EMBL/GenBank/DDBJ whole genome shotgun (WGS) entry which is preliminary data.</text>
</comment>
<proteinExistence type="predicted"/>